<gene>
    <name evidence="2" type="ORF">K7C98_19810</name>
</gene>
<evidence type="ECO:0000313" key="2">
    <source>
        <dbReference type="EMBL" id="MBZ5711492.1"/>
    </source>
</evidence>
<proteinExistence type="predicted"/>
<dbReference type="Pfam" id="PF02811">
    <property type="entry name" value="PHP"/>
    <property type="match status" value="1"/>
</dbReference>
<dbReference type="Gene3D" id="3.20.20.140">
    <property type="entry name" value="Metal-dependent hydrolases"/>
    <property type="match status" value="1"/>
</dbReference>
<protein>
    <submittedName>
        <fullName evidence="2">PHP domain-containing protein</fullName>
    </submittedName>
</protein>
<dbReference type="InterPro" id="IPR003141">
    <property type="entry name" value="Pol/His_phosphatase_N"/>
</dbReference>
<organism evidence="2 3">
    <name type="scientific">Nannocystis pusilla</name>
    <dbReference type="NCBI Taxonomy" id="889268"/>
    <lineage>
        <taxon>Bacteria</taxon>
        <taxon>Pseudomonadati</taxon>
        <taxon>Myxococcota</taxon>
        <taxon>Polyangia</taxon>
        <taxon>Nannocystales</taxon>
        <taxon>Nannocystaceae</taxon>
        <taxon>Nannocystis</taxon>
    </lineage>
</organism>
<dbReference type="PANTHER" id="PTHR42924">
    <property type="entry name" value="EXONUCLEASE"/>
    <property type="match status" value="1"/>
</dbReference>
<dbReference type="SUPFAM" id="SSF89550">
    <property type="entry name" value="PHP domain-like"/>
    <property type="match status" value="1"/>
</dbReference>
<dbReference type="CDD" id="cd07438">
    <property type="entry name" value="PHP_HisPPase_AMP"/>
    <property type="match status" value="1"/>
</dbReference>
<dbReference type="EMBL" id="JAIRAU010000027">
    <property type="protein sequence ID" value="MBZ5711492.1"/>
    <property type="molecule type" value="Genomic_DNA"/>
</dbReference>
<sequence>MRVDLHCHSTCSDGSLTPEEVASRAGAEGVELFCLTDHDSVAGYEATARTLTGARVLRGVELSCRYAGKTVHLLIYGVREGTGLAALQGRLESVLEDRRTRLKAIIARLRRLGVKLDGEKILIATHGHTPGRPDIARALVEAGVVRSQREAFERYLHDGGPADVALERVSLDEGLRLGRNSGARMSLAHPHTLRSPQLVDEMFAQYRSAGLEGIEAFYGRYGAQERNLWLNVAKRRDLVVTGGSDFHGAAVPEIRQPGIELPERHAERLSAWLAE</sequence>
<comment type="caution">
    <text evidence="2">The sequence shown here is derived from an EMBL/GenBank/DDBJ whole genome shotgun (WGS) entry which is preliminary data.</text>
</comment>
<dbReference type="Proteomes" id="UP001139031">
    <property type="component" value="Unassembled WGS sequence"/>
</dbReference>
<accession>A0ABS7TTC4</accession>
<name>A0ABS7TTC4_9BACT</name>
<dbReference type="InterPro" id="IPR016195">
    <property type="entry name" value="Pol/histidinol_Pase-like"/>
</dbReference>
<dbReference type="InterPro" id="IPR004013">
    <property type="entry name" value="PHP_dom"/>
</dbReference>
<dbReference type="RefSeq" id="WP_224193255.1">
    <property type="nucleotide sequence ID" value="NZ_JAIRAU010000027.1"/>
</dbReference>
<evidence type="ECO:0000259" key="1">
    <source>
        <dbReference type="SMART" id="SM00481"/>
    </source>
</evidence>
<dbReference type="InterPro" id="IPR052018">
    <property type="entry name" value="PHP_domain"/>
</dbReference>
<evidence type="ECO:0000313" key="3">
    <source>
        <dbReference type="Proteomes" id="UP001139031"/>
    </source>
</evidence>
<dbReference type="PANTHER" id="PTHR42924:SF3">
    <property type="entry name" value="POLYMERASE_HISTIDINOL PHOSPHATASE N-TERMINAL DOMAIN-CONTAINING PROTEIN"/>
    <property type="match status" value="1"/>
</dbReference>
<keyword evidence="3" id="KW-1185">Reference proteome</keyword>
<dbReference type="Gene3D" id="1.10.150.650">
    <property type="match status" value="1"/>
</dbReference>
<dbReference type="SMART" id="SM00481">
    <property type="entry name" value="POLIIIAc"/>
    <property type="match status" value="1"/>
</dbReference>
<reference evidence="2" key="1">
    <citation type="submission" date="2021-08" db="EMBL/GenBank/DDBJ databases">
        <authorList>
            <person name="Stevens D.C."/>
        </authorList>
    </citation>
    <scope>NUCLEOTIDE SEQUENCE</scope>
    <source>
        <strain evidence="2">DSM 53165</strain>
    </source>
</reference>
<feature type="domain" description="Polymerase/histidinol phosphatase N-terminal" evidence="1">
    <location>
        <begin position="3"/>
        <end position="66"/>
    </location>
</feature>